<feature type="transmembrane region" description="Helical" evidence="11">
    <location>
        <begin position="491"/>
        <end position="511"/>
    </location>
</feature>
<evidence type="ECO:0000256" key="3">
    <source>
        <dbReference type="ARBA" id="ARBA00022449"/>
    </source>
</evidence>
<dbReference type="AlphaFoldDB" id="A0A517T0D6"/>
<comment type="subcellular location">
    <subcellularLocation>
        <location evidence="1">Cell membrane</location>
        <topology evidence="1">Multi-pass membrane protein</topology>
    </subcellularLocation>
</comment>
<organism evidence="12 13">
    <name type="scientific">Stieleria bergensis</name>
    <dbReference type="NCBI Taxonomy" id="2528025"/>
    <lineage>
        <taxon>Bacteria</taxon>
        <taxon>Pseudomonadati</taxon>
        <taxon>Planctomycetota</taxon>
        <taxon>Planctomycetia</taxon>
        <taxon>Pirellulales</taxon>
        <taxon>Pirellulaceae</taxon>
        <taxon>Stieleria</taxon>
    </lineage>
</organism>
<dbReference type="EMBL" id="CP036272">
    <property type="protein sequence ID" value="QDT61793.1"/>
    <property type="molecule type" value="Genomic_DNA"/>
</dbReference>
<feature type="transmembrane region" description="Helical" evidence="11">
    <location>
        <begin position="255"/>
        <end position="278"/>
    </location>
</feature>
<keyword evidence="5 11" id="KW-0812">Transmembrane</keyword>
<dbReference type="RefSeq" id="WP_419187670.1">
    <property type="nucleotide sequence ID" value="NZ_CP036272.1"/>
</dbReference>
<keyword evidence="3" id="KW-0050">Antiport</keyword>
<dbReference type="GO" id="GO:0006811">
    <property type="term" value="P:monoatomic ion transport"/>
    <property type="evidence" value="ECO:0007669"/>
    <property type="project" value="UniProtKB-KW"/>
</dbReference>
<keyword evidence="6 11" id="KW-1133">Transmembrane helix</keyword>
<keyword evidence="8 11" id="KW-0472">Membrane</keyword>
<accession>A0A517T0D6</accession>
<feature type="transmembrane region" description="Helical" evidence="11">
    <location>
        <begin position="430"/>
        <end position="453"/>
    </location>
</feature>
<dbReference type="GO" id="GO:0042910">
    <property type="term" value="F:xenobiotic transmembrane transporter activity"/>
    <property type="evidence" value="ECO:0007669"/>
    <property type="project" value="InterPro"/>
</dbReference>
<dbReference type="PIRSF" id="PIRSF006603">
    <property type="entry name" value="DinF"/>
    <property type="match status" value="1"/>
</dbReference>
<evidence type="ECO:0000256" key="2">
    <source>
        <dbReference type="ARBA" id="ARBA00022448"/>
    </source>
</evidence>
<feature type="transmembrane region" description="Helical" evidence="11">
    <location>
        <begin position="197"/>
        <end position="219"/>
    </location>
</feature>
<feature type="compositionally biased region" description="Basic and acidic residues" evidence="10">
    <location>
        <begin position="40"/>
        <end position="58"/>
    </location>
</feature>
<feature type="transmembrane region" description="Helical" evidence="11">
    <location>
        <begin position="350"/>
        <end position="370"/>
    </location>
</feature>
<evidence type="ECO:0000256" key="5">
    <source>
        <dbReference type="ARBA" id="ARBA00022692"/>
    </source>
</evidence>
<dbReference type="InterPro" id="IPR050222">
    <property type="entry name" value="MATE_MdtK"/>
</dbReference>
<evidence type="ECO:0000256" key="9">
    <source>
        <dbReference type="ARBA" id="ARBA00031636"/>
    </source>
</evidence>
<name>A0A517T0D6_9BACT</name>
<evidence type="ECO:0000256" key="10">
    <source>
        <dbReference type="SAM" id="MobiDB-lite"/>
    </source>
</evidence>
<feature type="region of interest" description="Disordered" evidence="10">
    <location>
        <begin position="28"/>
        <end position="60"/>
    </location>
</feature>
<dbReference type="InterPro" id="IPR048279">
    <property type="entry name" value="MdtK-like"/>
</dbReference>
<dbReference type="GO" id="GO:0005886">
    <property type="term" value="C:plasma membrane"/>
    <property type="evidence" value="ECO:0007669"/>
    <property type="project" value="UniProtKB-SubCell"/>
</dbReference>
<dbReference type="NCBIfam" id="TIGR00797">
    <property type="entry name" value="matE"/>
    <property type="match status" value="1"/>
</dbReference>
<evidence type="ECO:0000256" key="1">
    <source>
        <dbReference type="ARBA" id="ARBA00004651"/>
    </source>
</evidence>
<evidence type="ECO:0000256" key="8">
    <source>
        <dbReference type="ARBA" id="ARBA00023136"/>
    </source>
</evidence>
<evidence type="ECO:0000256" key="11">
    <source>
        <dbReference type="SAM" id="Phobius"/>
    </source>
</evidence>
<evidence type="ECO:0000313" key="12">
    <source>
        <dbReference type="EMBL" id="QDT61793.1"/>
    </source>
</evidence>
<sequence length="521" mass="56336">MSDLNEGRDSNRRCRVAKQSLSAEAAECCAAEDSSSPAHVQREESAESSDEHQQRLDDAAPSVAELPVPSTWPQTLAEVLAVAFPLMISTGMMSIVLFADRYLLGRYDGVSMGASMAGGNLFWVLVCVPIGAASMTGAVIGQLIGSGQTQRVGRLLWQVIWLALMTIPWLVGCAYFAEDFFRVTGQADELLQSQVTYMRWLMIGGLGLIIESALSGFFSGIERTRIIMWVSVASALVNLVLDGLLIFGLAGFPRWGIAGAAIGSSIAFWFKVVCYVGLLSRRRFREPYGLISGCVFDWAVLKNFVYFSVPSGLLYLSEAGAFTIILLKIGQLGDVPLRATTMAVNFNMLAYIPLLGIGIATSVLVGRHLLQSGPSMAVRTTLAALGFALAYSGFFAILFLGFSDDLVRIYHLGAGQGDAPPGTQEATQMAMGLMGFIACYLLTDSVQLVIAAALKGAGDIWFVLGSATVAGSLTVGAGIYFQPQQPSLQWWWYVLTVWIWVLAILMSARFISGRWKSKRMV</sequence>
<feature type="transmembrane region" description="Helical" evidence="11">
    <location>
        <begin position="382"/>
        <end position="402"/>
    </location>
</feature>
<dbReference type="Pfam" id="PF01554">
    <property type="entry name" value="MatE"/>
    <property type="match status" value="2"/>
</dbReference>
<keyword evidence="2" id="KW-0813">Transport</keyword>
<reference evidence="12 13" key="1">
    <citation type="submission" date="2019-02" db="EMBL/GenBank/DDBJ databases">
        <title>Deep-cultivation of Planctomycetes and their phenomic and genomic characterization uncovers novel biology.</title>
        <authorList>
            <person name="Wiegand S."/>
            <person name="Jogler M."/>
            <person name="Boedeker C."/>
            <person name="Pinto D."/>
            <person name="Vollmers J."/>
            <person name="Rivas-Marin E."/>
            <person name="Kohn T."/>
            <person name="Peeters S.H."/>
            <person name="Heuer A."/>
            <person name="Rast P."/>
            <person name="Oberbeckmann S."/>
            <person name="Bunk B."/>
            <person name="Jeske O."/>
            <person name="Meyerdierks A."/>
            <person name="Storesund J.E."/>
            <person name="Kallscheuer N."/>
            <person name="Luecker S."/>
            <person name="Lage O.M."/>
            <person name="Pohl T."/>
            <person name="Merkel B.J."/>
            <person name="Hornburger P."/>
            <person name="Mueller R.-W."/>
            <person name="Bruemmer F."/>
            <person name="Labrenz M."/>
            <person name="Spormann A.M."/>
            <person name="Op den Camp H."/>
            <person name="Overmann J."/>
            <person name="Amann R."/>
            <person name="Jetten M.S.M."/>
            <person name="Mascher T."/>
            <person name="Medema M.H."/>
            <person name="Devos D.P."/>
            <person name="Kaster A.-K."/>
            <person name="Ovreas L."/>
            <person name="Rohde M."/>
            <person name="Galperin M.Y."/>
            <person name="Jogler C."/>
        </authorList>
    </citation>
    <scope>NUCLEOTIDE SEQUENCE [LARGE SCALE GENOMIC DNA]</scope>
    <source>
        <strain evidence="12 13">SV_7m_r</strain>
    </source>
</reference>
<dbReference type="PANTHER" id="PTHR43298:SF2">
    <property type="entry name" value="FMN_FAD EXPORTER YEEO-RELATED"/>
    <property type="match status" value="1"/>
</dbReference>
<proteinExistence type="predicted"/>
<dbReference type="GO" id="GO:0015297">
    <property type="term" value="F:antiporter activity"/>
    <property type="evidence" value="ECO:0007669"/>
    <property type="project" value="UniProtKB-KW"/>
</dbReference>
<keyword evidence="4" id="KW-1003">Cell membrane</keyword>
<evidence type="ECO:0000256" key="6">
    <source>
        <dbReference type="ARBA" id="ARBA00022989"/>
    </source>
</evidence>
<protein>
    <recommendedName>
        <fullName evidence="9">Multidrug-efflux transporter</fullName>
    </recommendedName>
</protein>
<evidence type="ECO:0000313" key="13">
    <source>
        <dbReference type="Proteomes" id="UP000315003"/>
    </source>
</evidence>
<feature type="transmembrane region" description="Helical" evidence="11">
    <location>
        <begin position="460"/>
        <end position="479"/>
    </location>
</feature>
<feature type="transmembrane region" description="Helical" evidence="11">
    <location>
        <begin position="155"/>
        <end position="177"/>
    </location>
</feature>
<feature type="transmembrane region" description="Helical" evidence="11">
    <location>
        <begin position="121"/>
        <end position="143"/>
    </location>
</feature>
<feature type="transmembrane region" description="Helical" evidence="11">
    <location>
        <begin position="312"/>
        <end position="330"/>
    </location>
</feature>
<dbReference type="PANTHER" id="PTHR43298">
    <property type="entry name" value="MULTIDRUG RESISTANCE PROTEIN NORM-RELATED"/>
    <property type="match status" value="1"/>
</dbReference>
<keyword evidence="13" id="KW-1185">Reference proteome</keyword>
<keyword evidence="7" id="KW-0406">Ion transport</keyword>
<dbReference type="Proteomes" id="UP000315003">
    <property type="component" value="Chromosome"/>
</dbReference>
<evidence type="ECO:0000256" key="4">
    <source>
        <dbReference type="ARBA" id="ARBA00022475"/>
    </source>
</evidence>
<feature type="transmembrane region" description="Helical" evidence="11">
    <location>
        <begin position="79"/>
        <end position="99"/>
    </location>
</feature>
<evidence type="ECO:0000256" key="7">
    <source>
        <dbReference type="ARBA" id="ARBA00023065"/>
    </source>
</evidence>
<dbReference type="InterPro" id="IPR002528">
    <property type="entry name" value="MATE_fam"/>
</dbReference>
<dbReference type="CDD" id="cd13133">
    <property type="entry name" value="MATE_like_7"/>
    <property type="match status" value="1"/>
</dbReference>
<feature type="transmembrane region" description="Helical" evidence="11">
    <location>
        <begin position="226"/>
        <end position="249"/>
    </location>
</feature>
<gene>
    <name evidence="12" type="primary">mdtK</name>
    <name evidence="12" type="ORF">SV7mr_43330</name>
</gene>